<gene>
    <name evidence="1" type="ORF">DLM85_13170</name>
</gene>
<dbReference type="Proteomes" id="UP000248553">
    <property type="component" value="Unassembled WGS sequence"/>
</dbReference>
<reference evidence="2" key="1">
    <citation type="submission" date="2018-05" db="EMBL/GenBank/DDBJ databases">
        <authorList>
            <person name="Nie L."/>
        </authorList>
    </citation>
    <scope>NUCLEOTIDE SEQUENCE [LARGE SCALE GENOMIC DNA]</scope>
    <source>
        <strain evidence="2">NL</strain>
    </source>
</reference>
<evidence type="ECO:0000313" key="2">
    <source>
        <dbReference type="Proteomes" id="UP000248553"/>
    </source>
</evidence>
<accession>A0A328BID9</accession>
<dbReference type="EMBL" id="QHKM01000004">
    <property type="protein sequence ID" value="RAK65674.1"/>
    <property type="molecule type" value="Genomic_DNA"/>
</dbReference>
<protein>
    <submittedName>
        <fullName evidence="1">Uncharacterized protein</fullName>
    </submittedName>
</protein>
<organism evidence="1 2">
    <name type="scientific">Hymenobacter edaphi</name>
    <dbReference type="NCBI Taxonomy" id="2211146"/>
    <lineage>
        <taxon>Bacteria</taxon>
        <taxon>Pseudomonadati</taxon>
        <taxon>Bacteroidota</taxon>
        <taxon>Cytophagia</taxon>
        <taxon>Cytophagales</taxon>
        <taxon>Hymenobacteraceae</taxon>
        <taxon>Hymenobacter</taxon>
    </lineage>
</organism>
<name>A0A328BID9_9BACT</name>
<dbReference type="AlphaFoldDB" id="A0A328BID9"/>
<keyword evidence="2" id="KW-1185">Reference proteome</keyword>
<comment type="caution">
    <text evidence="1">The sequence shown here is derived from an EMBL/GenBank/DDBJ whole genome shotgun (WGS) entry which is preliminary data.</text>
</comment>
<sequence>MPQEFSASTVVLTNGDTIRGSLMLHNELDLLLVTMADGTVRTVPALAVRTFAVSGEIMRFDRLPPQYLNSAAFTPARVRRRWHQVQRARPFLVYAWNHDRDYATSSAPAFFERLNGGPVILLRRQQLVQRAVPWSDATMASGYMMRPAGTPYFYTDVRELLYLGTPEGTIVALRRPKRDLLAYFPAEAAQLEQYAHAHGLDFANSAELARLVDYANSLRQLTASAQ</sequence>
<evidence type="ECO:0000313" key="1">
    <source>
        <dbReference type="EMBL" id="RAK65674.1"/>
    </source>
</evidence>
<proteinExistence type="predicted"/>